<evidence type="ECO:0000256" key="1">
    <source>
        <dbReference type="SAM" id="MobiDB-lite"/>
    </source>
</evidence>
<gene>
    <name evidence="2" type="ORF">DM02DRAFT_386491</name>
</gene>
<dbReference type="EMBL" id="KZ805369">
    <property type="protein sequence ID" value="PVI00731.1"/>
    <property type="molecule type" value="Genomic_DNA"/>
</dbReference>
<keyword evidence="3" id="KW-1185">Reference proteome</keyword>
<feature type="region of interest" description="Disordered" evidence="1">
    <location>
        <begin position="52"/>
        <end position="71"/>
    </location>
</feature>
<sequence length="159" mass="17904">MYGSNGHYDIYQPQRITCHRSSKYVQLSSFLTSYWLFYQIPARQLTARLGTSHSYPRVPSQNSPDIPTNRNPFSTVQENATLRSASLSPSRSFQKKKTRWKSSECHAYGSKVAVAHLCTLSTLNGLLFASFFHRSQHTARARTQERGALGLTCVVGSEV</sequence>
<organism evidence="2 3">
    <name type="scientific">Periconia macrospinosa</name>
    <dbReference type="NCBI Taxonomy" id="97972"/>
    <lineage>
        <taxon>Eukaryota</taxon>
        <taxon>Fungi</taxon>
        <taxon>Dikarya</taxon>
        <taxon>Ascomycota</taxon>
        <taxon>Pezizomycotina</taxon>
        <taxon>Dothideomycetes</taxon>
        <taxon>Pleosporomycetidae</taxon>
        <taxon>Pleosporales</taxon>
        <taxon>Massarineae</taxon>
        <taxon>Periconiaceae</taxon>
        <taxon>Periconia</taxon>
    </lineage>
</organism>
<evidence type="ECO:0000313" key="3">
    <source>
        <dbReference type="Proteomes" id="UP000244855"/>
    </source>
</evidence>
<name>A0A2V1DRM2_9PLEO</name>
<dbReference type="Proteomes" id="UP000244855">
    <property type="component" value="Unassembled WGS sequence"/>
</dbReference>
<evidence type="ECO:0000313" key="2">
    <source>
        <dbReference type="EMBL" id="PVI00731.1"/>
    </source>
</evidence>
<reference evidence="2 3" key="1">
    <citation type="journal article" date="2018" name="Sci. Rep.">
        <title>Comparative genomics provides insights into the lifestyle and reveals functional heterogeneity of dark septate endophytic fungi.</title>
        <authorList>
            <person name="Knapp D.G."/>
            <person name="Nemeth J.B."/>
            <person name="Barry K."/>
            <person name="Hainaut M."/>
            <person name="Henrissat B."/>
            <person name="Johnson J."/>
            <person name="Kuo A."/>
            <person name="Lim J.H.P."/>
            <person name="Lipzen A."/>
            <person name="Nolan M."/>
            <person name="Ohm R.A."/>
            <person name="Tamas L."/>
            <person name="Grigoriev I.V."/>
            <person name="Spatafora J.W."/>
            <person name="Nagy L.G."/>
            <person name="Kovacs G.M."/>
        </authorList>
    </citation>
    <scope>NUCLEOTIDE SEQUENCE [LARGE SCALE GENOMIC DNA]</scope>
    <source>
        <strain evidence="2 3">DSE2036</strain>
    </source>
</reference>
<dbReference type="AlphaFoldDB" id="A0A2V1DRM2"/>
<accession>A0A2V1DRM2</accession>
<proteinExistence type="predicted"/>
<protein>
    <submittedName>
        <fullName evidence="2">Uncharacterized protein</fullName>
    </submittedName>
</protein>